<keyword evidence="4" id="KW-1185">Reference proteome</keyword>
<organism evidence="3 4">
    <name type="scientific">Paenibacillus oleatilyticus</name>
    <dbReference type="NCBI Taxonomy" id="2594886"/>
    <lineage>
        <taxon>Bacteria</taxon>
        <taxon>Bacillati</taxon>
        <taxon>Bacillota</taxon>
        <taxon>Bacilli</taxon>
        <taxon>Bacillales</taxon>
        <taxon>Paenibacillaceae</taxon>
        <taxon>Paenibacillus</taxon>
    </lineage>
</organism>
<dbReference type="RefSeq" id="WP_373953752.1">
    <property type="nucleotide sequence ID" value="NZ_JBHDLN010000008.1"/>
</dbReference>
<dbReference type="InterPro" id="IPR003305">
    <property type="entry name" value="CenC_carb-bd"/>
</dbReference>
<name>A0ABV4V263_9BACL</name>
<keyword evidence="1" id="KW-0378">Hydrolase</keyword>
<evidence type="ECO:0000313" key="4">
    <source>
        <dbReference type="Proteomes" id="UP001575622"/>
    </source>
</evidence>
<accession>A0ABV4V263</accession>
<gene>
    <name evidence="3" type="ORF">ACEU3E_18415</name>
</gene>
<protein>
    <submittedName>
        <fullName evidence="3">Carbohydrate binding domain-containing protein</fullName>
    </submittedName>
</protein>
<dbReference type="Pfam" id="PF02018">
    <property type="entry name" value="CBM_4_9"/>
    <property type="match status" value="1"/>
</dbReference>
<dbReference type="Proteomes" id="UP001575622">
    <property type="component" value="Unassembled WGS sequence"/>
</dbReference>
<evidence type="ECO:0000259" key="2">
    <source>
        <dbReference type="Pfam" id="PF02018"/>
    </source>
</evidence>
<comment type="caution">
    <text evidence="3">The sequence shown here is derived from an EMBL/GenBank/DDBJ whole genome shotgun (WGS) entry which is preliminary data.</text>
</comment>
<evidence type="ECO:0000313" key="3">
    <source>
        <dbReference type="EMBL" id="MFB0844161.1"/>
    </source>
</evidence>
<feature type="domain" description="CBM-cenC" evidence="2">
    <location>
        <begin position="166"/>
        <end position="277"/>
    </location>
</feature>
<dbReference type="EMBL" id="JBHDLN010000008">
    <property type="protein sequence ID" value="MFB0844161.1"/>
    <property type="molecule type" value="Genomic_DNA"/>
</dbReference>
<sequence>MLTNASFEVNTGTIGLADGWHGNKDQGIAGEYEVVAHHASSGQRAQKITGSELGLHNQINVFQDTRIEPGKTYTASSRIFVESLSNAKVDLTVDYLDAQYRFTGAHFETSQNTTTGGGFSTLSVTGQAPANAVYARVWLVLMGTDNNGSGTVYFDQTSLRYDPDGNMLANASFEVNTGTSGLADGWQGNKDQGITGEYEVVAHHASAGQRAQKITGSGLELYNQINVFQDTRIEPGKTYTASSRIFVESLSNAKVNLTVDYLDEQYRFTGAHYETSQNTTTGGGFLTLSVTGQAPANATYARVWLVLMGTGNNGSGTVYFDQTNLLYDPDGNMLANASFEVNTGTSGLADGWQGNKDQGIAGEYEIVAHHASSGQHAQKITGSGLGLHNQINVFQDTKIEPGKTYTASSRIFVESLSNTKVNLTVDYLDEQYRFTGAHFETSQNTTTGGGFLTLSVTGQAPANAVYARVWLVLMGTDNNGSGTVYFDQTSLRYDPDGNMLTNASFEVNTGTSGLADGWHGNKDQGITGEYEVVAHRASAGQRAQKIIGSELGLHNQINVFQDTRIEPGKTYTASSRIFVESLSNAKVDLTVDYLDAQYRFTGAHFETSQNTTTGGGFSTLSVAGQAPANAAYARVWLVLMGTDNNGSGIVYWESTALQPK</sequence>
<dbReference type="Gene3D" id="2.60.120.260">
    <property type="entry name" value="Galactose-binding domain-like"/>
    <property type="match status" value="4"/>
</dbReference>
<reference evidence="3 4" key="1">
    <citation type="submission" date="2024-09" db="EMBL/GenBank/DDBJ databases">
        <authorList>
            <person name="Makale K.P.P."/>
            <person name="Makhzoum A."/>
            <person name="Rantong G."/>
            <person name="Rahube T.O."/>
        </authorList>
    </citation>
    <scope>NUCLEOTIDE SEQUENCE [LARGE SCALE GENOMIC DNA]</scope>
    <source>
        <strain evidence="3 4">KM_D13</strain>
    </source>
</reference>
<evidence type="ECO:0000256" key="1">
    <source>
        <dbReference type="ARBA" id="ARBA00022801"/>
    </source>
</evidence>
<proteinExistence type="predicted"/>